<dbReference type="EMBL" id="HBFC01009912">
    <property type="protein sequence ID" value="CAD8703068.1"/>
    <property type="molecule type" value="Transcribed_RNA"/>
</dbReference>
<keyword evidence="1" id="KW-0175">Coiled coil</keyword>
<feature type="compositionally biased region" description="Gly residues" evidence="2">
    <location>
        <begin position="283"/>
        <end position="299"/>
    </location>
</feature>
<dbReference type="InterPro" id="IPR011990">
    <property type="entry name" value="TPR-like_helical_dom_sf"/>
</dbReference>
<proteinExistence type="predicted"/>
<feature type="region of interest" description="Disordered" evidence="2">
    <location>
        <begin position="265"/>
        <end position="471"/>
    </location>
</feature>
<dbReference type="AlphaFoldDB" id="A0A7S0SCI8"/>
<organism evidence="3">
    <name type="scientific">Mantoniella antarctica</name>
    <dbReference type="NCBI Taxonomy" id="81844"/>
    <lineage>
        <taxon>Eukaryota</taxon>
        <taxon>Viridiplantae</taxon>
        <taxon>Chlorophyta</taxon>
        <taxon>Mamiellophyceae</taxon>
        <taxon>Mamiellales</taxon>
        <taxon>Mamiellaceae</taxon>
        <taxon>Mantoniella</taxon>
    </lineage>
</organism>
<feature type="compositionally biased region" description="Low complexity" evidence="2">
    <location>
        <begin position="333"/>
        <end position="344"/>
    </location>
</feature>
<dbReference type="InterPro" id="IPR019734">
    <property type="entry name" value="TPR_rpt"/>
</dbReference>
<dbReference type="Gene3D" id="1.25.40.10">
    <property type="entry name" value="Tetratricopeptide repeat domain"/>
    <property type="match status" value="2"/>
</dbReference>
<protein>
    <submittedName>
        <fullName evidence="3">Uncharacterized protein</fullName>
    </submittedName>
</protein>
<feature type="compositionally biased region" description="Polar residues" evidence="2">
    <location>
        <begin position="395"/>
        <end position="408"/>
    </location>
</feature>
<feature type="coiled-coil region" evidence="1">
    <location>
        <begin position="7"/>
        <end position="34"/>
    </location>
</feature>
<evidence type="ECO:0000256" key="2">
    <source>
        <dbReference type="SAM" id="MobiDB-lite"/>
    </source>
</evidence>
<name>A0A7S0SCI8_9CHLO</name>
<feature type="compositionally biased region" description="Basic and acidic residues" evidence="2">
    <location>
        <begin position="354"/>
        <end position="366"/>
    </location>
</feature>
<feature type="compositionally biased region" description="Basic and acidic residues" evidence="2">
    <location>
        <begin position="265"/>
        <end position="274"/>
    </location>
</feature>
<evidence type="ECO:0000256" key="1">
    <source>
        <dbReference type="SAM" id="Coils"/>
    </source>
</evidence>
<feature type="compositionally biased region" description="Basic and acidic residues" evidence="2">
    <location>
        <begin position="316"/>
        <end position="332"/>
    </location>
</feature>
<dbReference type="SUPFAM" id="SSF48452">
    <property type="entry name" value="TPR-like"/>
    <property type="match status" value="1"/>
</dbReference>
<evidence type="ECO:0000313" key="3">
    <source>
        <dbReference type="EMBL" id="CAD8703068.1"/>
    </source>
</evidence>
<gene>
    <name evidence="3" type="ORF">MANT1106_LOCUS5750</name>
</gene>
<feature type="compositionally biased region" description="Low complexity" evidence="2">
    <location>
        <begin position="367"/>
        <end position="379"/>
    </location>
</feature>
<reference evidence="3" key="1">
    <citation type="submission" date="2021-01" db="EMBL/GenBank/DDBJ databases">
        <authorList>
            <person name="Corre E."/>
            <person name="Pelletier E."/>
            <person name="Niang G."/>
            <person name="Scheremetjew M."/>
            <person name="Finn R."/>
            <person name="Kale V."/>
            <person name="Holt S."/>
            <person name="Cochrane G."/>
            <person name="Meng A."/>
            <person name="Brown T."/>
            <person name="Cohen L."/>
        </authorList>
    </citation>
    <scope>NUCLEOTIDE SEQUENCE</scope>
    <source>
        <strain evidence="3">SL-175</strain>
    </source>
</reference>
<accession>A0A7S0SCI8</accession>
<dbReference type="SMART" id="SM00028">
    <property type="entry name" value="TPR"/>
    <property type="match status" value="4"/>
</dbReference>
<feature type="compositionally biased region" description="Basic and acidic residues" evidence="2">
    <location>
        <begin position="424"/>
        <end position="434"/>
    </location>
</feature>
<sequence>MAEDLDDEDLEGDLEAIEAEVAALQRQGDDSQAVMGMEQLFVLCIEGFGPTSDKTVEACERLTTSYNTLAMQLVERREFDEAYELLKKAEVLTDDQGCLENDRARRLRLSAVTFNNMGCFFKRRSKLHAALQYLFRALEVELQTESAENPAATHLNICATFSQMGRHEEAHEHAEKAIMQLQAEWDSSECPTEQHPTNKSFLAMAYHNLAVEQEYLHYWEEACRSYCHAHRLAQQAWGASSPMTTALHKSLMGFQRKKTVAEKKEADAALRELSSRTARAGISGRGGAQGDGHRPGQGRGLPSPRPQSAFCSRQATRLDHRHTRESSWERADSQQYSRQQRPSSAPLRKAPVTPRDDVIREREIYTRRGGSMSARGGSSEPRPGPVDVARRPMSAQHTSSPYAQTPSVPTRKPKSTPRGSYTDRSARTDLREFDPQSVFIRKPKTTPRESRTDRSEEADFRYFDPYSARGK</sequence>
<feature type="compositionally biased region" description="Basic and acidic residues" evidence="2">
    <location>
        <begin position="446"/>
        <end position="462"/>
    </location>
</feature>